<dbReference type="Gene3D" id="1.20.1560.10">
    <property type="entry name" value="ABC transporter type 1, transmembrane domain"/>
    <property type="match status" value="1"/>
</dbReference>
<comment type="subcellular location">
    <subcellularLocation>
        <location evidence="1">Cell membrane</location>
        <topology evidence="1">Multi-pass membrane protein</topology>
    </subcellularLocation>
</comment>
<keyword evidence="6 8" id="KW-0472">Membrane</keyword>
<dbReference type="AlphaFoldDB" id="A0A9D2TSD3"/>
<dbReference type="InterPro" id="IPR039421">
    <property type="entry name" value="Type_1_exporter"/>
</dbReference>
<dbReference type="PROSITE" id="PS50893">
    <property type="entry name" value="ABC_TRANSPORTER_2"/>
    <property type="match status" value="1"/>
</dbReference>
<keyword evidence="4 10" id="KW-0067">ATP-binding</keyword>
<evidence type="ECO:0000256" key="3">
    <source>
        <dbReference type="ARBA" id="ARBA00022741"/>
    </source>
</evidence>
<evidence type="ECO:0000256" key="1">
    <source>
        <dbReference type="ARBA" id="ARBA00004651"/>
    </source>
</evidence>
<keyword evidence="3" id="KW-0547">Nucleotide-binding</keyword>
<feature type="region of interest" description="Disordered" evidence="7">
    <location>
        <begin position="1"/>
        <end position="27"/>
    </location>
</feature>
<evidence type="ECO:0000256" key="5">
    <source>
        <dbReference type="ARBA" id="ARBA00022989"/>
    </source>
</evidence>
<gene>
    <name evidence="10" type="ORF">H9926_13215</name>
</gene>
<dbReference type="CDD" id="cd03228">
    <property type="entry name" value="ABCC_MRP_Like"/>
    <property type="match status" value="1"/>
</dbReference>
<evidence type="ECO:0000313" key="10">
    <source>
        <dbReference type="EMBL" id="HJC88962.1"/>
    </source>
</evidence>
<dbReference type="EMBL" id="DWVS01000341">
    <property type="protein sequence ID" value="HJC88962.1"/>
    <property type="molecule type" value="Genomic_DNA"/>
</dbReference>
<organism evidence="10 11">
    <name type="scientific">Candidatus Eisenbergiella intestinigallinarum</name>
    <dbReference type="NCBI Taxonomy" id="2838549"/>
    <lineage>
        <taxon>Bacteria</taxon>
        <taxon>Bacillati</taxon>
        <taxon>Bacillota</taxon>
        <taxon>Clostridia</taxon>
        <taxon>Lachnospirales</taxon>
        <taxon>Lachnospiraceae</taxon>
        <taxon>Eisenbergiella</taxon>
    </lineage>
</organism>
<dbReference type="InterPro" id="IPR003439">
    <property type="entry name" value="ABC_transporter-like_ATP-bd"/>
</dbReference>
<keyword evidence="2 8" id="KW-0812">Transmembrane</keyword>
<reference evidence="10" key="2">
    <citation type="submission" date="2021-04" db="EMBL/GenBank/DDBJ databases">
        <authorList>
            <person name="Gilroy R."/>
        </authorList>
    </citation>
    <scope>NUCLEOTIDE SEQUENCE</scope>
    <source>
        <strain evidence="10">ChiBcec1-1630</strain>
    </source>
</reference>
<dbReference type="PANTHER" id="PTHR24221:SF654">
    <property type="entry name" value="ATP-BINDING CASSETTE SUB-FAMILY B MEMBER 6"/>
    <property type="match status" value="1"/>
</dbReference>
<dbReference type="SMART" id="SM00382">
    <property type="entry name" value="AAA"/>
    <property type="match status" value="1"/>
</dbReference>
<name>A0A9D2TSD3_9FIRM</name>
<dbReference type="InterPro" id="IPR036640">
    <property type="entry name" value="ABC1_TM_sf"/>
</dbReference>
<dbReference type="Proteomes" id="UP000823922">
    <property type="component" value="Unassembled WGS sequence"/>
</dbReference>
<dbReference type="GO" id="GO:0005886">
    <property type="term" value="C:plasma membrane"/>
    <property type="evidence" value="ECO:0007669"/>
    <property type="project" value="UniProtKB-SubCell"/>
</dbReference>
<feature type="region of interest" description="Disordered" evidence="7">
    <location>
        <begin position="366"/>
        <end position="400"/>
    </location>
</feature>
<evidence type="ECO:0000256" key="6">
    <source>
        <dbReference type="ARBA" id="ARBA00023136"/>
    </source>
</evidence>
<dbReference type="SUPFAM" id="SSF90123">
    <property type="entry name" value="ABC transporter transmembrane region"/>
    <property type="match status" value="1"/>
</dbReference>
<feature type="transmembrane region" description="Helical" evidence="8">
    <location>
        <begin position="197"/>
        <end position="213"/>
    </location>
</feature>
<evidence type="ECO:0000256" key="7">
    <source>
        <dbReference type="SAM" id="MobiDB-lite"/>
    </source>
</evidence>
<dbReference type="GO" id="GO:0034040">
    <property type="term" value="F:ATPase-coupled lipid transmembrane transporter activity"/>
    <property type="evidence" value="ECO:0007669"/>
    <property type="project" value="TreeGrafter"/>
</dbReference>
<dbReference type="InterPro" id="IPR003593">
    <property type="entry name" value="AAA+_ATPase"/>
</dbReference>
<evidence type="ECO:0000256" key="2">
    <source>
        <dbReference type="ARBA" id="ARBA00022692"/>
    </source>
</evidence>
<feature type="compositionally biased region" description="Basic and acidic residues" evidence="7">
    <location>
        <begin position="1"/>
        <end position="21"/>
    </location>
</feature>
<evidence type="ECO:0000256" key="8">
    <source>
        <dbReference type="SAM" id="Phobius"/>
    </source>
</evidence>
<sequence>MALRMDGKGEKRMGQDKEKNRLGRKSRTASSKLGYGFLSNAAWHWREQFTREPKAAVSVLLLSFVAISLPLLNARLPKLVLQGLEERWELMQFAAVLLLLVAVLAVANMLQAALKAYMRRMQGPFEDDFNLRLLKKRLRVDYEILESRQFNEDAHAVYDSLYRPHSVVRDSSMIWQQSLTAAGGLLLYGLILLRQSLLVPLLVLIPALLVFLLKRKAMRRDHELRPAADEAARKMRYVEERGWDLQAGKDIRMYDLGGWLLGILKRERKTGETNVRLWENGYLAANLCDALLCFARDAGAYLYFILQIVQGTLPVSDFVWYISVVASCQQACSALLENVELLGRLSFDYSRLRLFLESGEGDIFQGTGAERSGKEEGSDFASPSRGKEAEGKGRKTGFDSTALSPTKEAVGIELEHVSFTYPGSRVPTLKDLNLAIRPGEKIALVGLNGAGKSTLVKLLCGLYRPTSGTIRVGGRPLSSFGREEYFSMIAAVFQDVKLLPLTIAQNVASDNGEDIDRQRVRQCLSLAGLWEMVDGLPQKEDTPLGRGVLDDGIELSGGERQKVWMARAFYKEASILILDEPTAALDPLAEQEIYEKYVEMSEGRTSLFISHRLASTRFCDRIWLMENGRITEQGSYEELMEKNGAYARLFAVQGKYYRKEESGKEWNEAMKMGGAQA</sequence>
<dbReference type="GO" id="GO:0005524">
    <property type="term" value="F:ATP binding"/>
    <property type="evidence" value="ECO:0007669"/>
    <property type="project" value="UniProtKB-KW"/>
</dbReference>
<dbReference type="Gene3D" id="3.40.50.300">
    <property type="entry name" value="P-loop containing nucleotide triphosphate hydrolases"/>
    <property type="match status" value="1"/>
</dbReference>
<protein>
    <submittedName>
        <fullName evidence="10">ABC transporter ATP-binding protein/permease</fullName>
    </submittedName>
</protein>
<dbReference type="GO" id="GO:0016887">
    <property type="term" value="F:ATP hydrolysis activity"/>
    <property type="evidence" value="ECO:0007669"/>
    <property type="project" value="InterPro"/>
</dbReference>
<dbReference type="Pfam" id="PF00005">
    <property type="entry name" value="ABC_tran"/>
    <property type="match status" value="1"/>
</dbReference>
<keyword evidence="5 8" id="KW-1133">Transmembrane helix</keyword>
<dbReference type="PROSITE" id="PS00211">
    <property type="entry name" value="ABC_TRANSPORTER_1"/>
    <property type="match status" value="1"/>
</dbReference>
<dbReference type="SUPFAM" id="SSF52540">
    <property type="entry name" value="P-loop containing nucleoside triphosphate hydrolases"/>
    <property type="match status" value="1"/>
</dbReference>
<evidence type="ECO:0000313" key="11">
    <source>
        <dbReference type="Proteomes" id="UP000823922"/>
    </source>
</evidence>
<dbReference type="PANTHER" id="PTHR24221">
    <property type="entry name" value="ATP-BINDING CASSETTE SUB-FAMILY B"/>
    <property type="match status" value="1"/>
</dbReference>
<feature type="transmembrane region" description="Helical" evidence="8">
    <location>
        <begin position="93"/>
        <end position="114"/>
    </location>
</feature>
<feature type="transmembrane region" description="Helical" evidence="8">
    <location>
        <begin position="55"/>
        <end position="73"/>
    </location>
</feature>
<evidence type="ECO:0000259" key="9">
    <source>
        <dbReference type="PROSITE" id="PS50893"/>
    </source>
</evidence>
<evidence type="ECO:0000256" key="4">
    <source>
        <dbReference type="ARBA" id="ARBA00022840"/>
    </source>
</evidence>
<comment type="caution">
    <text evidence="10">The sequence shown here is derived from an EMBL/GenBank/DDBJ whole genome shotgun (WGS) entry which is preliminary data.</text>
</comment>
<feature type="domain" description="ABC transporter" evidence="9">
    <location>
        <begin position="412"/>
        <end position="652"/>
    </location>
</feature>
<accession>A0A9D2TSD3</accession>
<proteinExistence type="predicted"/>
<dbReference type="InterPro" id="IPR027417">
    <property type="entry name" value="P-loop_NTPase"/>
</dbReference>
<dbReference type="InterPro" id="IPR017871">
    <property type="entry name" value="ABC_transporter-like_CS"/>
</dbReference>
<reference evidence="10" key="1">
    <citation type="journal article" date="2021" name="PeerJ">
        <title>Extensive microbial diversity within the chicken gut microbiome revealed by metagenomics and culture.</title>
        <authorList>
            <person name="Gilroy R."/>
            <person name="Ravi A."/>
            <person name="Getino M."/>
            <person name="Pursley I."/>
            <person name="Horton D.L."/>
            <person name="Alikhan N.F."/>
            <person name="Baker D."/>
            <person name="Gharbi K."/>
            <person name="Hall N."/>
            <person name="Watson M."/>
            <person name="Adriaenssens E.M."/>
            <person name="Foster-Nyarko E."/>
            <person name="Jarju S."/>
            <person name="Secka A."/>
            <person name="Antonio M."/>
            <person name="Oren A."/>
            <person name="Chaudhuri R.R."/>
            <person name="La Ragione R."/>
            <person name="Hildebrand F."/>
            <person name="Pallen M.J."/>
        </authorList>
    </citation>
    <scope>NUCLEOTIDE SEQUENCE</scope>
    <source>
        <strain evidence="10">ChiBcec1-1630</strain>
    </source>
</reference>
<feature type="compositionally biased region" description="Basic and acidic residues" evidence="7">
    <location>
        <begin position="385"/>
        <end position="397"/>
    </location>
</feature>